<organism evidence="1 2">
    <name type="scientific">Caballeronia jiangsuensis</name>
    <dbReference type="NCBI Taxonomy" id="1458357"/>
    <lineage>
        <taxon>Bacteria</taxon>
        <taxon>Pseudomonadati</taxon>
        <taxon>Pseudomonadota</taxon>
        <taxon>Betaproteobacteria</taxon>
        <taxon>Burkholderiales</taxon>
        <taxon>Burkholderiaceae</taxon>
        <taxon>Caballeronia</taxon>
    </lineage>
</organism>
<gene>
    <name evidence="1" type="ORF">PQR08_27695</name>
</gene>
<evidence type="ECO:0000313" key="1">
    <source>
        <dbReference type="EMBL" id="MFM0521219.1"/>
    </source>
</evidence>
<evidence type="ECO:0000313" key="2">
    <source>
        <dbReference type="Proteomes" id="UP001629462"/>
    </source>
</evidence>
<dbReference type="EMBL" id="JAQQDB010000032">
    <property type="protein sequence ID" value="MFM0521219.1"/>
    <property type="molecule type" value="Genomic_DNA"/>
</dbReference>
<keyword evidence="2" id="KW-1185">Reference proteome</keyword>
<dbReference type="Proteomes" id="UP001629462">
    <property type="component" value="Unassembled WGS sequence"/>
</dbReference>
<comment type="caution">
    <text evidence="1">The sequence shown here is derived from an EMBL/GenBank/DDBJ whole genome shotgun (WGS) entry which is preliminary data.</text>
</comment>
<reference evidence="1 2" key="1">
    <citation type="journal article" date="2024" name="Chem. Sci.">
        <title>Discovery of megapolipeptins by genome mining of a Burkholderiales bacteria collection.</title>
        <authorList>
            <person name="Paulo B.S."/>
            <person name="Recchia M.J.J."/>
            <person name="Lee S."/>
            <person name="Fergusson C.H."/>
            <person name="Romanowski S.B."/>
            <person name="Hernandez A."/>
            <person name="Krull N."/>
            <person name="Liu D.Y."/>
            <person name="Cavanagh H."/>
            <person name="Bos A."/>
            <person name="Gray C.A."/>
            <person name="Murphy B.T."/>
            <person name="Linington R.G."/>
            <person name="Eustaquio A.S."/>
        </authorList>
    </citation>
    <scope>NUCLEOTIDE SEQUENCE [LARGE SCALE GENOMIC DNA]</scope>
    <source>
        <strain evidence="1 2">RL17-374-BIF-D</strain>
    </source>
</reference>
<name>A0ABW9CU14_9BURK</name>
<dbReference type="RefSeq" id="WP_250487548.1">
    <property type="nucleotide sequence ID" value="NZ_JAQQDB010000032.1"/>
</dbReference>
<protein>
    <submittedName>
        <fullName evidence="1">Uncharacterized protein</fullName>
    </submittedName>
</protein>
<proteinExistence type="predicted"/>
<sequence length="69" mass="7824">MPDHNSPHHSANTVGEKISCLAQTAWSSEIDLRIGELVFAGLFFFKRTEPTTTNSTDDLVKNQIDTFRW</sequence>
<accession>A0ABW9CU14</accession>